<dbReference type="RefSeq" id="WP_130511684.1">
    <property type="nucleotide sequence ID" value="NZ_SHKY01000001.1"/>
</dbReference>
<dbReference type="GO" id="GO:0003677">
    <property type="term" value="F:DNA binding"/>
    <property type="evidence" value="ECO:0007669"/>
    <property type="project" value="UniProtKB-KW"/>
</dbReference>
<evidence type="ECO:0000256" key="6">
    <source>
        <dbReference type="ARBA" id="ARBA00023163"/>
    </source>
</evidence>
<gene>
    <name evidence="9" type="ORF">EV385_5050</name>
</gene>
<keyword evidence="6" id="KW-0804">Transcription</keyword>
<dbReference type="Proteomes" id="UP000292564">
    <property type="component" value="Unassembled WGS sequence"/>
</dbReference>
<keyword evidence="2" id="KW-0678">Repressor</keyword>
<dbReference type="InterPro" id="IPR017685">
    <property type="entry name" value="ArgP"/>
</dbReference>
<dbReference type="Pfam" id="PF00126">
    <property type="entry name" value="HTH_1"/>
    <property type="match status" value="1"/>
</dbReference>
<dbReference type="OrthoDB" id="3252676at2"/>
<keyword evidence="10" id="KW-1185">Reference proteome</keyword>
<evidence type="ECO:0000259" key="8">
    <source>
        <dbReference type="PROSITE" id="PS50931"/>
    </source>
</evidence>
<dbReference type="PROSITE" id="PS50931">
    <property type="entry name" value="HTH_LYSR"/>
    <property type="match status" value="1"/>
</dbReference>
<proteinExistence type="inferred from homology"/>
<dbReference type="InterPro" id="IPR036388">
    <property type="entry name" value="WH-like_DNA-bd_sf"/>
</dbReference>
<dbReference type="SUPFAM" id="SSF46785">
    <property type="entry name" value="Winged helix' DNA-binding domain"/>
    <property type="match status" value="1"/>
</dbReference>
<keyword evidence="3" id="KW-0805">Transcription regulation</keyword>
<dbReference type="EMBL" id="SHKY01000001">
    <property type="protein sequence ID" value="RZU53164.1"/>
    <property type="molecule type" value="Genomic_DNA"/>
</dbReference>
<dbReference type="PANTHER" id="PTHR30579:SF2">
    <property type="entry name" value="HTH-TYPE TRANSCRIPTIONAL REGULATOR ARGP"/>
    <property type="match status" value="1"/>
</dbReference>
<dbReference type="SUPFAM" id="SSF53850">
    <property type="entry name" value="Periplasmic binding protein-like II"/>
    <property type="match status" value="1"/>
</dbReference>
<evidence type="ECO:0000256" key="4">
    <source>
        <dbReference type="ARBA" id="ARBA00023125"/>
    </source>
</evidence>
<organism evidence="9 10">
    <name type="scientific">Krasilnikovia cinnamomea</name>
    <dbReference type="NCBI Taxonomy" id="349313"/>
    <lineage>
        <taxon>Bacteria</taxon>
        <taxon>Bacillati</taxon>
        <taxon>Actinomycetota</taxon>
        <taxon>Actinomycetes</taxon>
        <taxon>Micromonosporales</taxon>
        <taxon>Micromonosporaceae</taxon>
        <taxon>Krasilnikovia</taxon>
    </lineage>
</organism>
<dbReference type="Gene3D" id="3.40.190.290">
    <property type="match status" value="1"/>
</dbReference>
<keyword evidence="5" id="KW-0010">Activator</keyword>
<dbReference type="GO" id="GO:0003700">
    <property type="term" value="F:DNA-binding transcription factor activity"/>
    <property type="evidence" value="ECO:0007669"/>
    <property type="project" value="InterPro"/>
</dbReference>
<evidence type="ECO:0000256" key="5">
    <source>
        <dbReference type="ARBA" id="ARBA00023159"/>
    </source>
</evidence>
<dbReference type="NCBIfam" id="TIGR03298">
    <property type="entry name" value="argP"/>
    <property type="match status" value="1"/>
</dbReference>
<dbReference type="InterPro" id="IPR000847">
    <property type="entry name" value="LysR_HTH_N"/>
</dbReference>
<name>A0A4Q7ZQU9_9ACTN</name>
<feature type="domain" description="HTH lysR-type" evidence="8">
    <location>
        <begin position="2"/>
        <end position="58"/>
    </location>
</feature>
<dbReference type="InterPro" id="IPR050176">
    <property type="entry name" value="LTTR"/>
</dbReference>
<reference evidence="9 10" key="1">
    <citation type="submission" date="2019-02" db="EMBL/GenBank/DDBJ databases">
        <title>Sequencing the genomes of 1000 actinobacteria strains.</title>
        <authorList>
            <person name="Klenk H.-P."/>
        </authorList>
    </citation>
    <scope>NUCLEOTIDE SEQUENCE [LARGE SCALE GENOMIC DNA]</scope>
    <source>
        <strain evidence="9 10">DSM 45162</strain>
    </source>
</reference>
<sequence length="306" mass="32905">MLDPAQLATFQAVIEHGSFDAAARALHVTPSAVSQRIKALEQVVGQVLVRRARPCVPTAAGRPLVRLGGQVALLEHEALEAARGALGAHARTRLAVVVNADSLAGWFLPALTALPEVIFDLHTDDEGHTAELLRAGTVMAAVTTERAAVQGCRVQRLGAMRYLPVAAPAVHEAWFAGPELAAAFPVAPMVRFNRKDLLQHRFARTITRRDIDPPTHFVPASASFTEAIRLGLGWGLVPEDVARSDIAAGRLVELARGRHLDVPLYWQYWRMESAALSALTTAVRAAAATALRQPPSTVDGKMSEWG</sequence>
<evidence type="ECO:0000313" key="9">
    <source>
        <dbReference type="EMBL" id="RZU53164.1"/>
    </source>
</evidence>
<dbReference type="Pfam" id="PF03466">
    <property type="entry name" value="LysR_substrate"/>
    <property type="match status" value="1"/>
</dbReference>
<keyword evidence="4" id="KW-0238">DNA-binding</keyword>
<evidence type="ECO:0000256" key="2">
    <source>
        <dbReference type="ARBA" id="ARBA00022491"/>
    </source>
</evidence>
<protein>
    <recommendedName>
        <fullName evidence="7">HTH-type transcriptional regulator LysG</fullName>
    </recommendedName>
</protein>
<evidence type="ECO:0000256" key="3">
    <source>
        <dbReference type="ARBA" id="ARBA00023015"/>
    </source>
</evidence>
<comment type="similarity">
    <text evidence="1">Belongs to the LysR transcriptional regulatory family.</text>
</comment>
<dbReference type="PANTHER" id="PTHR30579">
    <property type="entry name" value="TRANSCRIPTIONAL REGULATOR"/>
    <property type="match status" value="1"/>
</dbReference>
<dbReference type="InterPro" id="IPR005119">
    <property type="entry name" value="LysR_subst-bd"/>
</dbReference>
<evidence type="ECO:0000256" key="1">
    <source>
        <dbReference type="ARBA" id="ARBA00009437"/>
    </source>
</evidence>
<dbReference type="FunFam" id="1.10.10.10:FF:000456">
    <property type="entry name" value="LysR family transcriptional regulator ArgP"/>
    <property type="match status" value="1"/>
</dbReference>
<evidence type="ECO:0000313" key="10">
    <source>
        <dbReference type="Proteomes" id="UP000292564"/>
    </source>
</evidence>
<evidence type="ECO:0000256" key="7">
    <source>
        <dbReference type="ARBA" id="ARBA00074218"/>
    </source>
</evidence>
<dbReference type="Gene3D" id="1.10.10.10">
    <property type="entry name" value="Winged helix-like DNA-binding domain superfamily/Winged helix DNA-binding domain"/>
    <property type="match status" value="1"/>
</dbReference>
<dbReference type="InterPro" id="IPR036390">
    <property type="entry name" value="WH_DNA-bd_sf"/>
</dbReference>
<comment type="caution">
    <text evidence="9">The sequence shown here is derived from an EMBL/GenBank/DDBJ whole genome shotgun (WGS) entry which is preliminary data.</text>
</comment>
<dbReference type="NCBIfam" id="NF009888">
    <property type="entry name" value="PRK13348.1"/>
    <property type="match status" value="1"/>
</dbReference>
<dbReference type="NCBIfam" id="NF002964">
    <property type="entry name" value="PRK03635.1"/>
    <property type="match status" value="1"/>
</dbReference>
<dbReference type="AlphaFoldDB" id="A0A4Q7ZQU9"/>
<accession>A0A4Q7ZQU9</accession>